<evidence type="ECO:0000313" key="9">
    <source>
        <dbReference type="Proteomes" id="UP000662747"/>
    </source>
</evidence>
<dbReference type="InterPro" id="IPR050736">
    <property type="entry name" value="Sensor_HK_Regulatory"/>
</dbReference>
<keyword evidence="5" id="KW-0418">Kinase</keyword>
<dbReference type="SUPFAM" id="SSF47384">
    <property type="entry name" value="Homodimeric domain of signal transducing histidine kinase"/>
    <property type="match status" value="1"/>
</dbReference>
<dbReference type="InterPro" id="IPR003594">
    <property type="entry name" value="HATPase_dom"/>
</dbReference>
<dbReference type="InterPro" id="IPR029016">
    <property type="entry name" value="GAF-like_dom_sf"/>
</dbReference>
<proteinExistence type="predicted"/>
<name>A0ABX7NRT9_9BACT</name>
<keyword evidence="6" id="KW-0902">Two-component regulatory system</keyword>
<dbReference type="InterPro" id="IPR036097">
    <property type="entry name" value="HisK_dim/P_sf"/>
</dbReference>
<dbReference type="SMART" id="SM00388">
    <property type="entry name" value="HisKA"/>
    <property type="match status" value="1"/>
</dbReference>
<keyword evidence="4" id="KW-0808">Transferase</keyword>
<dbReference type="PANTHER" id="PTHR43711:SF1">
    <property type="entry name" value="HISTIDINE KINASE 1"/>
    <property type="match status" value="1"/>
</dbReference>
<evidence type="ECO:0000313" key="8">
    <source>
        <dbReference type="EMBL" id="QSQ21611.1"/>
    </source>
</evidence>
<evidence type="ECO:0000256" key="4">
    <source>
        <dbReference type="ARBA" id="ARBA00022679"/>
    </source>
</evidence>
<dbReference type="InterPro" id="IPR003661">
    <property type="entry name" value="HisK_dim/P_dom"/>
</dbReference>
<sequence length="603" mass="65112">MEKHWQGKLLEFPTHERRARARADLATARMQSLQSLTLALSGALTPEDVARAVVEEAVRAMPADAGILFLLDAAGTTLELAHAVRYESALLPALARVPLTVRMPITEAALSGAPIWQTGPGLVKQDAPELAALIHSVHPGSYSSAALPLSPRGRVVGVLALTWLESRGFDVEERAFMDMLAQQAAMALERARLLAAERRQAERTVLLQHATATLATSLDAGQSLRGVALALVPSLGDFCIIDVRGPDMVVRRTFHALTPESAARLAASRWHPAEGGRASVWALDSGQPAFHPHVDAAWAEDGEGAESQRALLRALAPCSWLSVPLTTPEGVLGSLTLGHSLSGRHHTEEDLALALELARRATAAVQNAHLFHQTQQALQLRDDFLAIASHELNTPLTSLKLQLARLQRGSEDEFVRTRASAAVQQVDRLGRLVRELLEVSRLSEGRLHLDPEPVELVELCREVLGRFGDEMARAGTAVHLDAPAAVSGRWDRARVDGVVMHLVSNALKYGQGHPVELVVTDAPGDLARLVVRDRGIGIPPEQQAHLFQRFGRAVPLRHYGGFGLGLWFSRQVVEAHGGRIHLESAPGEGTTVTVELPREPAPG</sequence>
<evidence type="ECO:0000256" key="6">
    <source>
        <dbReference type="ARBA" id="ARBA00023012"/>
    </source>
</evidence>
<dbReference type="PROSITE" id="PS50109">
    <property type="entry name" value="HIS_KIN"/>
    <property type="match status" value="1"/>
</dbReference>
<dbReference type="RefSeq" id="WP_206723188.1">
    <property type="nucleotide sequence ID" value="NZ_CP071090.1"/>
</dbReference>
<dbReference type="SUPFAM" id="SSF55874">
    <property type="entry name" value="ATPase domain of HSP90 chaperone/DNA topoisomerase II/histidine kinase"/>
    <property type="match status" value="1"/>
</dbReference>
<dbReference type="Pfam" id="PF00512">
    <property type="entry name" value="HisKA"/>
    <property type="match status" value="1"/>
</dbReference>
<organism evidence="8 9">
    <name type="scientific">Pyxidicoccus parkwayensis</name>
    <dbReference type="NCBI Taxonomy" id="2813578"/>
    <lineage>
        <taxon>Bacteria</taxon>
        <taxon>Pseudomonadati</taxon>
        <taxon>Myxococcota</taxon>
        <taxon>Myxococcia</taxon>
        <taxon>Myxococcales</taxon>
        <taxon>Cystobacterineae</taxon>
        <taxon>Myxococcaceae</taxon>
        <taxon>Pyxidicoccus</taxon>
    </lineage>
</organism>
<dbReference type="CDD" id="cd00075">
    <property type="entry name" value="HATPase"/>
    <property type="match status" value="1"/>
</dbReference>
<dbReference type="Proteomes" id="UP000662747">
    <property type="component" value="Chromosome"/>
</dbReference>
<dbReference type="SUPFAM" id="SSF55781">
    <property type="entry name" value="GAF domain-like"/>
    <property type="match status" value="2"/>
</dbReference>
<dbReference type="Pfam" id="PF13185">
    <property type="entry name" value="GAF_2"/>
    <property type="match status" value="1"/>
</dbReference>
<comment type="catalytic activity">
    <reaction evidence="1">
        <text>ATP + protein L-histidine = ADP + protein N-phospho-L-histidine.</text>
        <dbReference type="EC" id="2.7.13.3"/>
    </reaction>
</comment>
<keyword evidence="9" id="KW-1185">Reference proteome</keyword>
<evidence type="ECO:0000259" key="7">
    <source>
        <dbReference type="PROSITE" id="PS50109"/>
    </source>
</evidence>
<dbReference type="CDD" id="cd00082">
    <property type="entry name" value="HisKA"/>
    <property type="match status" value="1"/>
</dbReference>
<dbReference type="SMART" id="SM00387">
    <property type="entry name" value="HATPase_c"/>
    <property type="match status" value="1"/>
</dbReference>
<dbReference type="PRINTS" id="PR00344">
    <property type="entry name" value="BCTRLSENSOR"/>
</dbReference>
<dbReference type="EMBL" id="CP071090">
    <property type="protein sequence ID" value="QSQ21611.1"/>
    <property type="molecule type" value="Genomic_DNA"/>
</dbReference>
<accession>A0ABX7NRT9</accession>
<dbReference type="Gene3D" id="1.10.287.130">
    <property type="match status" value="1"/>
</dbReference>
<dbReference type="InterPro" id="IPR003018">
    <property type="entry name" value="GAF"/>
</dbReference>
<dbReference type="InterPro" id="IPR036890">
    <property type="entry name" value="HATPase_C_sf"/>
</dbReference>
<dbReference type="Pfam" id="PF02518">
    <property type="entry name" value="HATPase_c"/>
    <property type="match status" value="1"/>
</dbReference>
<reference evidence="8 9" key="1">
    <citation type="submission" date="2021-02" db="EMBL/GenBank/DDBJ databases">
        <title>De Novo genome assembly of isolated myxobacteria.</title>
        <authorList>
            <person name="Stevens D.C."/>
        </authorList>
    </citation>
    <scope>NUCLEOTIDE SEQUENCE [LARGE SCALE GENOMIC DNA]</scope>
    <source>
        <strain evidence="9">SCPEA02</strain>
    </source>
</reference>
<feature type="domain" description="Histidine kinase" evidence="7">
    <location>
        <begin position="387"/>
        <end position="600"/>
    </location>
</feature>
<dbReference type="Gene3D" id="3.30.450.40">
    <property type="match status" value="2"/>
</dbReference>
<evidence type="ECO:0000256" key="5">
    <source>
        <dbReference type="ARBA" id="ARBA00022777"/>
    </source>
</evidence>
<dbReference type="Gene3D" id="3.30.565.10">
    <property type="entry name" value="Histidine kinase-like ATPase, C-terminal domain"/>
    <property type="match status" value="1"/>
</dbReference>
<evidence type="ECO:0000256" key="1">
    <source>
        <dbReference type="ARBA" id="ARBA00000085"/>
    </source>
</evidence>
<gene>
    <name evidence="8" type="ORF">JY651_41645</name>
</gene>
<dbReference type="PANTHER" id="PTHR43711">
    <property type="entry name" value="TWO-COMPONENT HISTIDINE KINASE"/>
    <property type="match status" value="1"/>
</dbReference>
<evidence type="ECO:0000256" key="3">
    <source>
        <dbReference type="ARBA" id="ARBA00022553"/>
    </source>
</evidence>
<dbReference type="InterPro" id="IPR005467">
    <property type="entry name" value="His_kinase_dom"/>
</dbReference>
<dbReference type="Pfam" id="PF01590">
    <property type="entry name" value="GAF"/>
    <property type="match status" value="1"/>
</dbReference>
<dbReference type="InterPro" id="IPR004358">
    <property type="entry name" value="Sig_transdc_His_kin-like_C"/>
</dbReference>
<protein>
    <recommendedName>
        <fullName evidence="2">histidine kinase</fullName>
        <ecNumber evidence="2">2.7.13.3</ecNumber>
    </recommendedName>
</protein>
<evidence type="ECO:0000256" key="2">
    <source>
        <dbReference type="ARBA" id="ARBA00012438"/>
    </source>
</evidence>
<keyword evidence="3" id="KW-0597">Phosphoprotein</keyword>
<dbReference type="EC" id="2.7.13.3" evidence="2"/>
<dbReference type="SMART" id="SM00065">
    <property type="entry name" value="GAF"/>
    <property type="match status" value="2"/>
</dbReference>